<dbReference type="Proteomes" id="UP000054270">
    <property type="component" value="Unassembled WGS sequence"/>
</dbReference>
<dbReference type="AlphaFoldDB" id="A0A0D2LPR8"/>
<organism evidence="2 3">
    <name type="scientific">Hypholoma sublateritium (strain FD-334 SS-4)</name>
    <dbReference type="NCBI Taxonomy" id="945553"/>
    <lineage>
        <taxon>Eukaryota</taxon>
        <taxon>Fungi</taxon>
        <taxon>Dikarya</taxon>
        <taxon>Basidiomycota</taxon>
        <taxon>Agaricomycotina</taxon>
        <taxon>Agaricomycetes</taxon>
        <taxon>Agaricomycetidae</taxon>
        <taxon>Agaricales</taxon>
        <taxon>Agaricineae</taxon>
        <taxon>Strophariaceae</taxon>
        <taxon>Hypholoma</taxon>
    </lineage>
</organism>
<evidence type="ECO:0000313" key="3">
    <source>
        <dbReference type="Proteomes" id="UP000054270"/>
    </source>
</evidence>
<reference evidence="3" key="1">
    <citation type="submission" date="2014-04" db="EMBL/GenBank/DDBJ databases">
        <title>Evolutionary Origins and Diversification of the Mycorrhizal Mutualists.</title>
        <authorList>
            <consortium name="DOE Joint Genome Institute"/>
            <consortium name="Mycorrhizal Genomics Consortium"/>
            <person name="Kohler A."/>
            <person name="Kuo A."/>
            <person name="Nagy L.G."/>
            <person name="Floudas D."/>
            <person name="Copeland A."/>
            <person name="Barry K.W."/>
            <person name="Cichocki N."/>
            <person name="Veneault-Fourrey C."/>
            <person name="LaButti K."/>
            <person name="Lindquist E.A."/>
            <person name="Lipzen A."/>
            <person name="Lundell T."/>
            <person name="Morin E."/>
            <person name="Murat C."/>
            <person name="Riley R."/>
            <person name="Ohm R."/>
            <person name="Sun H."/>
            <person name="Tunlid A."/>
            <person name="Henrissat B."/>
            <person name="Grigoriev I.V."/>
            <person name="Hibbett D.S."/>
            <person name="Martin F."/>
        </authorList>
    </citation>
    <scope>NUCLEOTIDE SEQUENCE [LARGE SCALE GENOMIC DNA]</scope>
    <source>
        <strain evidence="3">FD-334 SS-4</strain>
    </source>
</reference>
<name>A0A0D2LPR8_HYPSF</name>
<proteinExistence type="predicted"/>
<sequence>GRVRGGGAAAEAPARTYPTSGSTGAHGGGVDARAHRRPVDSAALSRSDDVCKTRLQEPRPTTTLADAYAQPRALFLPHLLLDTPTSPHERPAASTADAWAQSPCGAASDACCGDARAHIANRRAVDSAAPACAGRVCGIGGRRDAAVPGPSRSLSASPQLLPRRRSRMYRTPEANRQRCAGAQHRPVQDASAGAARSVVARRQSALSSRRHPLTHLPKLGDRPQPRVGISAAETRALSSRAPWAHSVRQRAAVQLVSSI</sequence>
<evidence type="ECO:0000256" key="1">
    <source>
        <dbReference type="SAM" id="MobiDB-lite"/>
    </source>
</evidence>
<dbReference type="EMBL" id="KN817919">
    <property type="protein sequence ID" value="KJA12768.1"/>
    <property type="molecule type" value="Genomic_DNA"/>
</dbReference>
<accession>A0A0D2LPR8</accession>
<feature type="region of interest" description="Disordered" evidence="1">
    <location>
        <begin position="170"/>
        <end position="226"/>
    </location>
</feature>
<protein>
    <submittedName>
        <fullName evidence="2">Uncharacterized protein</fullName>
    </submittedName>
</protein>
<evidence type="ECO:0000313" key="2">
    <source>
        <dbReference type="EMBL" id="KJA12768.1"/>
    </source>
</evidence>
<feature type="region of interest" description="Disordered" evidence="1">
    <location>
        <begin position="1"/>
        <end position="48"/>
    </location>
</feature>
<feature type="compositionally biased region" description="Low complexity" evidence="1">
    <location>
        <begin position="190"/>
        <end position="207"/>
    </location>
</feature>
<keyword evidence="3" id="KW-1185">Reference proteome</keyword>
<feature type="non-terminal residue" evidence="2">
    <location>
        <position position="1"/>
    </location>
</feature>
<gene>
    <name evidence="2" type="ORF">HYPSUDRAFT_210139</name>
</gene>